<dbReference type="Proteomes" id="UP000663823">
    <property type="component" value="Unassembled WGS sequence"/>
</dbReference>
<evidence type="ECO:0000313" key="2">
    <source>
        <dbReference type="Proteomes" id="UP000663823"/>
    </source>
</evidence>
<dbReference type="EMBL" id="CAJOAX010008776">
    <property type="protein sequence ID" value="CAF4042037.1"/>
    <property type="molecule type" value="Genomic_DNA"/>
</dbReference>
<comment type="caution">
    <text evidence="1">The sequence shown here is derived from an EMBL/GenBank/DDBJ whole genome shotgun (WGS) entry which is preliminary data.</text>
</comment>
<proteinExistence type="predicted"/>
<name>A0A819R8R2_9BILA</name>
<dbReference type="AlphaFoldDB" id="A0A819R8R2"/>
<accession>A0A819R8R2</accession>
<protein>
    <submittedName>
        <fullName evidence="1">Uncharacterized protein</fullName>
    </submittedName>
</protein>
<sequence>MSTAPTLISLLPPTVSLMFDYFDLDVPKMLRRITHITGWSLDDCGTSLDVKLSYATTKLDLSQ</sequence>
<organism evidence="1 2">
    <name type="scientific">Rotaria sordida</name>
    <dbReference type="NCBI Taxonomy" id="392033"/>
    <lineage>
        <taxon>Eukaryota</taxon>
        <taxon>Metazoa</taxon>
        <taxon>Spiralia</taxon>
        <taxon>Gnathifera</taxon>
        <taxon>Rotifera</taxon>
        <taxon>Eurotatoria</taxon>
        <taxon>Bdelloidea</taxon>
        <taxon>Philodinida</taxon>
        <taxon>Philodinidae</taxon>
        <taxon>Rotaria</taxon>
    </lineage>
</organism>
<reference evidence="1" key="1">
    <citation type="submission" date="2021-02" db="EMBL/GenBank/DDBJ databases">
        <authorList>
            <person name="Nowell W R."/>
        </authorList>
    </citation>
    <scope>NUCLEOTIDE SEQUENCE</scope>
</reference>
<evidence type="ECO:0000313" key="1">
    <source>
        <dbReference type="EMBL" id="CAF4042037.1"/>
    </source>
</evidence>
<gene>
    <name evidence="1" type="ORF">OTI717_LOCUS31179</name>
</gene>
<feature type="non-terminal residue" evidence="1">
    <location>
        <position position="63"/>
    </location>
</feature>